<evidence type="ECO:0000256" key="4">
    <source>
        <dbReference type="ARBA" id="ARBA00011529"/>
    </source>
</evidence>
<keyword evidence="9" id="KW-1133">Transmembrane helix</keyword>
<comment type="subcellular location">
    <subcellularLocation>
        <location evidence="2">Cell membrane</location>
        <topology evidence="2">Lipid-anchor</topology>
    </subcellularLocation>
</comment>
<dbReference type="KEGG" id="pmw:B2K_36285"/>
<name>I0BUQ5_9BACL</name>
<dbReference type="GO" id="GO:0005886">
    <property type="term" value="C:plasma membrane"/>
    <property type="evidence" value="ECO:0007669"/>
    <property type="project" value="UniProtKB-SubCell"/>
</dbReference>
<evidence type="ECO:0000256" key="5">
    <source>
        <dbReference type="ARBA" id="ARBA00022592"/>
    </source>
</evidence>
<evidence type="ECO:0000256" key="9">
    <source>
        <dbReference type="SAM" id="Phobius"/>
    </source>
</evidence>
<protein>
    <submittedName>
        <fullName evidence="11">Phosphate-binding protein</fullName>
    </submittedName>
</protein>
<evidence type="ECO:0000313" key="12">
    <source>
        <dbReference type="Proteomes" id="UP000007392"/>
    </source>
</evidence>
<dbReference type="AlphaFoldDB" id="I0BUQ5"/>
<feature type="domain" description="PBP" evidence="10">
    <location>
        <begin position="264"/>
        <end position="463"/>
    </location>
</feature>
<sequence>MRLVVKGEKHIESEVNLKPDRKDHRGIGFVLQWGFLFGVMYLLGIFIAGFLTGSEPEFLYRSLKRGDAGVGLLMLLYSLAIACLFGLYGYASGRQDGGMAGRQVLAVLPVTLLGTVIWTLTFTGRTGSVAEFTDMSWLPFMLFTYWATPLYEASRFYVDQGTPMKVAALVLSLLPGVSAVLGTWLHQAAAGNPRRLRRLLLPLAVLSVLTGGMALTLELLPKQRPFTPQSYPRVDGATAALPFGRLMLGELTGVNRGMAYESVHFNTTHEAYLNLIEREADLILVAGPSNEERQQAAAAGVELKLTPLGRDAFIFLVHRENGVDGVKAGDLRRIYSGEVTNWKELGGADEPITAFQREANSGSQTYMEKNVMKGLGMAEPPMDRKPSGMGGLIEAVADYRNARNALGYSFYYYASEMNRSENVKFLAVDGVQPSRDNIRSGAYPYTAVLYAVTRGDEPADSPAGRLLQWLQSEAGARAVERGGFVPGTGTAAVEE</sequence>
<feature type="transmembrane region" description="Helical" evidence="9">
    <location>
        <begin position="166"/>
        <end position="187"/>
    </location>
</feature>
<dbReference type="Pfam" id="PF12849">
    <property type="entry name" value="PBP_like_2"/>
    <property type="match status" value="1"/>
</dbReference>
<dbReference type="Proteomes" id="UP000007392">
    <property type="component" value="Chromosome"/>
</dbReference>
<keyword evidence="5" id="KW-0813">Transport</keyword>
<evidence type="ECO:0000256" key="6">
    <source>
        <dbReference type="ARBA" id="ARBA00022729"/>
    </source>
</evidence>
<keyword evidence="9" id="KW-0812">Transmembrane</keyword>
<dbReference type="GO" id="GO:0006817">
    <property type="term" value="P:phosphate ion transport"/>
    <property type="evidence" value="ECO:0007669"/>
    <property type="project" value="UniProtKB-KW"/>
</dbReference>
<keyword evidence="5" id="KW-0592">Phosphate transport</keyword>
<evidence type="ECO:0000313" key="11">
    <source>
        <dbReference type="EMBL" id="AFH66102.2"/>
    </source>
</evidence>
<feature type="transmembrane region" description="Helical" evidence="9">
    <location>
        <begin position="27"/>
        <end position="51"/>
    </location>
</feature>
<dbReference type="OrthoDB" id="9790048at2"/>
<comment type="similarity">
    <text evidence="3">Belongs to the PstS family.</text>
</comment>
<proteinExistence type="inferred from homology"/>
<dbReference type="SUPFAM" id="SSF53850">
    <property type="entry name" value="Periplasmic binding protein-like II"/>
    <property type="match status" value="1"/>
</dbReference>
<dbReference type="PANTHER" id="PTHR30570">
    <property type="entry name" value="PERIPLASMIC PHOSPHATE BINDING COMPONENT OF PHOSPHATE ABC TRANSPORTER"/>
    <property type="match status" value="1"/>
</dbReference>
<comment type="function">
    <text evidence="1">Part of the ABC transporter complex PstSACB involved in phosphate import.</text>
</comment>
<evidence type="ECO:0000256" key="7">
    <source>
        <dbReference type="ARBA" id="ARBA00023139"/>
    </source>
</evidence>
<accession>I0BUQ5</accession>
<keyword evidence="9" id="KW-0472">Membrane</keyword>
<dbReference type="PANTHER" id="PTHR30570:SF1">
    <property type="entry name" value="PHOSPHATE-BINDING PROTEIN PSTS"/>
    <property type="match status" value="1"/>
</dbReference>
<evidence type="ECO:0000256" key="3">
    <source>
        <dbReference type="ARBA" id="ARBA00008725"/>
    </source>
</evidence>
<reference evidence="11 12" key="1">
    <citation type="submission" date="2013-06" db="EMBL/GenBank/DDBJ databases">
        <title>Complete genome sequence of Paenibacillus mucilaginosus K02.</title>
        <authorList>
            <person name="Xiao B."/>
            <person name="Sun L."/>
            <person name="Xiao L."/>
            <person name="Lian B."/>
        </authorList>
    </citation>
    <scope>NUCLEOTIDE SEQUENCE [LARGE SCALE GENOMIC DNA]</scope>
    <source>
        <strain evidence="11 12">K02</strain>
    </source>
</reference>
<dbReference type="Gene3D" id="3.40.190.10">
    <property type="entry name" value="Periplasmic binding protein-like II"/>
    <property type="match status" value="2"/>
</dbReference>
<feature type="transmembrane region" description="Helical" evidence="9">
    <location>
        <begin position="103"/>
        <end position="123"/>
    </location>
</feature>
<gene>
    <name evidence="11" type="ORF">B2K_36285</name>
</gene>
<evidence type="ECO:0000256" key="2">
    <source>
        <dbReference type="ARBA" id="ARBA00004193"/>
    </source>
</evidence>
<evidence type="ECO:0000256" key="1">
    <source>
        <dbReference type="ARBA" id="ARBA00002841"/>
    </source>
</evidence>
<dbReference type="EMBL" id="CP003422">
    <property type="protein sequence ID" value="AFH66102.2"/>
    <property type="molecule type" value="Genomic_DNA"/>
</dbReference>
<feature type="transmembrane region" description="Helical" evidence="9">
    <location>
        <begin position="71"/>
        <end position="91"/>
    </location>
</feature>
<dbReference type="HOGENOM" id="CLU_026228_4_1_9"/>
<organism evidence="11 12">
    <name type="scientific">Paenibacillus mucilaginosus K02</name>
    <dbReference type="NCBI Taxonomy" id="997761"/>
    <lineage>
        <taxon>Bacteria</taxon>
        <taxon>Bacillati</taxon>
        <taxon>Bacillota</taxon>
        <taxon>Bacilli</taxon>
        <taxon>Bacillales</taxon>
        <taxon>Paenibacillaceae</taxon>
        <taxon>Paenibacillus</taxon>
    </lineage>
</organism>
<dbReference type="InterPro" id="IPR024370">
    <property type="entry name" value="PBP_domain"/>
</dbReference>
<dbReference type="InterPro" id="IPR050811">
    <property type="entry name" value="Phosphate_ABC_transporter"/>
</dbReference>
<dbReference type="RefSeq" id="WP_016363057.1">
    <property type="nucleotide sequence ID" value="NC_017672.3"/>
</dbReference>
<keyword evidence="6" id="KW-0732">Signal</keyword>
<evidence type="ECO:0000256" key="8">
    <source>
        <dbReference type="ARBA" id="ARBA00023288"/>
    </source>
</evidence>
<evidence type="ECO:0000259" key="10">
    <source>
        <dbReference type="Pfam" id="PF12849"/>
    </source>
</evidence>
<keyword evidence="8" id="KW-0449">Lipoprotein</keyword>
<feature type="transmembrane region" description="Helical" evidence="9">
    <location>
        <begin position="199"/>
        <end position="220"/>
    </location>
</feature>
<comment type="subunit">
    <text evidence="4">The complex is composed of two ATP-binding proteins (PstB), two transmembrane proteins (PstC and PstA) and a solute-binding protein (PstS).</text>
</comment>
<keyword evidence="7" id="KW-0564">Palmitate</keyword>